<sequence length="99" mass="11970">MQKGYFLLYKKDPRFRKKNTSSWMLKRLFSSVSKSPSNLHVFRKRHQQLDAKNGYFLRYQKSLQPPRFRKKTPVAGCKKRLFSSVSKVPQPPRFRKRHQ</sequence>
<accession>A0AAV4TVM7</accession>
<evidence type="ECO:0000313" key="2">
    <source>
        <dbReference type="Proteomes" id="UP001054945"/>
    </source>
</evidence>
<gene>
    <name evidence="1" type="ORF">CEXT_634061</name>
</gene>
<comment type="caution">
    <text evidence="1">The sequence shown here is derived from an EMBL/GenBank/DDBJ whole genome shotgun (WGS) entry which is preliminary data.</text>
</comment>
<name>A0AAV4TVM7_CAEEX</name>
<evidence type="ECO:0000313" key="1">
    <source>
        <dbReference type="EMBL" id="GIY49919.1"/>
    </source>
</evidence>
<dbReference type="EMBL" id="BPLR01011913">
    <property type="protein sequence ID" value="GIY49919.1"/>
    <property type="molecule type" value="Genomic_DNA"/>
</dbReference>
<organism evidence="1 2">
    <name type="scientific">Caerostris extrusa</name>
    <name type="common">Bark spider</name>
    <name type="synonym">Caerostris bankana</name>
    <dbReference type="NCBI Taxonomy" id="172846"/>
    <lineage>
        <taxon>Eukaryota</taxon>
        <taxon>Metazoa</taxon>
        <taxon>Ecdysozoa</taxon>
        <taxon>Arthropoda</taxon>
        <taxon>Chelicerata</taxon>
        <taxon>Arachnida</taxon>
        <taxon>Araneae</taxon>
        <taxon>Araneomorphae</taxon>
        <taxon>Entelegynae</taxon>
        <taxon>Araneoidea</taxon>
        <taxon>Araneidae</taxon>
        <taxon>Caerostris</taxon>
    </lineage>
</organism>
<reference evidence="1 2" key="1">
    <citation type="submission" date="2021-06" db="EMBL/GenBank/DDBJ databases">
        <title>Caerostris extrusa draft genome.</title>
        <authorList>
            <person name="Kono N."/>
            <person name="Arakawa K."/>
        </authorList>
    </citation>
    <scope>NUCLEOTIDE SEQUENCE [LARGE SCALE GENOMIC DNA]</scope>
</reference>
<evidence type="ECO:0008006" key="3">
    <source>
        <dbReference type="Google" id="ProtNLM"/>
    </source>
</evidence>
<dbReference type="AlphaFoldDB" id="A0AAV4TVM7"/>
<protein>
    <recommendedName>
        <fullName evidence="3">Ribosomal protein S18</fullName>
    </recommendedName>
</protein>
<keyword evidence="2" id="KW-1185">Reference proteome</keyword>
<dbReference type="Proteomes" id="UP001054945">
    <property type="component" value="Unassembled WGS sequence"/>
</dbReference>
<proteinExistence type="predicted"/>